<keyword evidence="5" id="KW-0408">Iron</keyword>
<dbReference type="CDD" id="cd08168">
    <property type="entry name" value="Cytochrom_C3"/>
    <property type="match status" value="1"/>
</dbReference>
<evidence type="ECO:0000256" key="3">
    <source>
        <dbReference type="ARBA" id="ARBA00022723"/>
    </source>
</evidence>
<feature type="chain" id="PRO_5034959254" description="Class III cytochrome C domain-containing protein" evidence="6">
    <location>
        <begin position="26"/>
        <end position="143"/>
    </location>
</feature>
<evidence type="ECO:0000256" key="2">
    <source>
        <dbReference type="ARBA" id="ARBA00022617"/>
    </source>
</evidence>
<dbReference type="GO" id="GO:0020037">
    <property type="term" value="F:heme binding"/>
    <property type="evidence" value="ECO:0007669"/>
    <property type="project" value="InterPro"/>
</dbReference>
<feature type="signal peptide" evidence="6">
    <location>
        <begin position="1"/>
        <end position="25"/>
    </location>
</feature>
<keyword evidence="2" id="KW-0349">Heme</keyword>
<proteinExistence type="predicted"/>
<name>A0A8D5FGM6_9BACT</name>
<dbReference type="Proteomes" id="UP000826725">
    <property type="component" value="Chromosome"/>
</dbReference>
<feature type="domain" description="Class III cytochrome C" evidence="7">
    <location>
        <begin position="42"/>
        <end position="138"/>
    </location>
</feature>
<evidence type="ECO:0000256" key="1">
    <source>
        <dbReference type="ARBA" id="ARBA00022448"/>
    </source>
</evidence>
<keyword evidence="1" id="KW-0813">Transport</keyword>
<keyword evidence="6" id="KW-0732">Signal</keyword>
<evidence type="ECO:0000313" key="8">
    <source>
        <dbReference type="EMBL" id="BCL60973.1"/>
    </source>
</evidence>
<accession>A0A8D5FGM6</accession>
<reference evidence="8" key="1">
    <citation type="submission" date="2020-09" db="EMBL/GenBank/DDBJ databases">
        <title>Desulfogranum mesoprofundum gen. nov., sp. nov., a novel mesophilic, sulfate-reducing chemolithoautotroph isolated from a deep-sea hydrothermal vent chimney in the Suiyo Seamount.</title>
        <authorList>
            <person name="Hashimoto Y."/>
            <person name="Nakagawa S."/>
        </authorList>
    </citation>
    <scope>NUCLEOTIDE SEQUENCE</scope>
    <source>
        <strain evidence="8">KT2</strain>
    </source>
</reference>
<dbReference type="Pfam" id="PF02085">
    <property type="entry name" value="Cytochrom_CIII"/>
    <property type="match status" value="1"/>
</dbReference>
<organism evidence="8 9">
    <name type="scientific">Desulfomarina profundi</name>
    <dbReference type="NCBI Taxonomy" id="2772557"/>
    <lineage>
        <taxon>Bacteria</taxon>
        <taxon>Pseudomonadati</taxon>
        <taxon>Thermodesulfobacteriota</taxon>
        <taxon>Desulfobulbia</taxon>
        <taxon>Desulfobulbales</taxon>
        <taxon>Desulfobulbaceae</taxon>
        <taxon>Desulfomarina</taxon>
    </lineage>
</organism>
<dbReference type="EMBL" id="AP024086">
    <property type="protein sequence ID" value="BCL60973.1"/>
    <property type="molecule type" value="Genomic_DNA"/>
</dbReference>
<dbReference type="InterPro" id="IPR020942">
    <property type="entry name" value="Cyt_c_III_dom"/>
</dbReference>
<dbReference type="KEGG" id="dbk:DGMP_16660"/>
<protein>
    <recommendedName>
        <fullName evidence="7">Class III cytochrome C domain-containing protein</fullName>
    </recommendedName>
</protein>
<evidence type="ECO:0000259" key="7">
    <source>
        <dbReference type="Pfam" id="PF02085"/>
    </source>
</evidence>
<keyword evidence="3" id="KW-0479">Metal-binding</keyword>
<evidence type="ECO:0000256" key="5">
    <source>
        <dbReference type="ARBA" id="ARBA00023004"/>
    </source>
</evidence>
<dbReference type="AlphaFoldDB" id="A0A8D5FGM6"/>
<evidence type="ECO:0000313" key="9">
    <source>
        <dbReference type="Proteomes" id="UP000826725"/>
    </source>
</evidence>
<sequence>MFKKIFACSVISFFVLCGTAILSTAGTDTGPAELTIVSTHSKKPKPALFPHKKHQDKFKCAECHHGIKDGKQVPYAEGMEIKKCDNCHNKDVLKGKKKGKLKLDTIKGAGHGNCLACHKAMAKKDKKLKKITKCSNCHPKKKK</sequence>
<keyword evidence="4" id="KW-0249">Electron transport</keyword>
<keyword evidence="9" id="KW-1185">Reference proteome</keyword>
<evidence type="ECO:0000256" key="4">
    <source>
        <dbReference type="ARBA" id="ARBA00022982"/>
    </source>
</evidence>
<dbReference type="GO" id="GO:0009055">
    <property type="term" value="F:electron transfer activity"/>
    <property type="evidence" value="ECO:0007669"/>
    <property type="project" value="InterPro"/>
</dbReference>
<dbReference type="RefSeq" id="WP_228857047.1">
    <property type="nucleotide sequence ID" value="NZ_AP024086.1"/>
</dbReference>
<dbReference type="GO" id="GO:0046872">
    <property type="term" value="F:metal ion binding"/>
    <property type="evidence" value="ECO:0007669"/>
    <property type="project" value="UniProtKB-KW"/>
</dbReference>
<evidence type="ECO:0000256" key="6">
    <source>
        <dbReference type="SAM" id="SignalP"/>
    </source>
</evidence>
<gene>
    <name evidence="8" type="ORF">DGMP_16660</name>
</gene>